<dbReference type="PROSITE" id="PS50109">
    <property type="entry name" value="HIS_KIN"/>
    <property type="match status" value="2"/>
</dbReference>
<dbReference type="InterPro" id="IPR003661">
    <property type="entry name" value="HisK_dim/P_dom"/>
</dbReference>
<evidence type="ECO:0000256" key="9">
    <source>
        <dbReference type="ARBA" id="ARBA00023012"/>
    </source>
</evidence>
<evidence type="ECO:0000313" key="16">
    <source>
        <dbReference type="EMBL" id="ANS76799.1"/>
    </source>
</evidence>
<feature type="compositionally biased region" description="Polar residues" evidence="12">
    <location>
        <begin position="1032"/>
        <end position="1041"/>
    </location>
</feature>
<evidence type="ECO:0000256" key="3">
    <source>
        <dbReference type="ARBA" id="ARBA00012438"/>
    </source>
</evidence>
<dbReference type="SUPFAM" id="SSF52172">
    <property type="entry name" value="CheY-like"/>
    <property type="match status" value="1"/>
</dbReference>
<feature type="transmembrane region" description="Helical" evidence="13">
    <location>
        <begin position="359"/>
        <end position="377"/>
    </location>
</feature>
<dbReference type="FunFam" id="3.30.565.10:FF:000010">
    <property type="entry name" value="Sensor histidine kinase RcsC"/>
    <property type="match status" value="1"/>
</dbReference>
<organism evidence="16 17">
    <name type="scientific">Paenibacillus yonginensis</name>
    <dbReference type="NCBI Taxonomy" id="1462996"/>
    <lineage>
        <taxon>Bacteria</taxon>
        <taxon>Bacillati</taxon>
        <taxon>Bacillota</taxon>
        <taxon>Bacilli</taxon>
        <taxon>Bacillales</taxon>
        <taxon>Paenibacillaceae</taxon>
        <taxon>Paenibacillus</taxon>
    </lineage>
</organism>
<sequence length="1052" mass="118297">MMSIKKTCLILVTFLLVLTGFHLLWNAAHNPGDQPHVTNGVLDLRNWPLKDRPTITLDGEWDFFPNQLLRPQNGQIQIPDNPELIEVPGNWASSFDGDSAYGYGTYHLKILTSEELKEPYEILINSIKASSEVYANGEQIAKFGHPAETPEQYTPKDITYSAVLEPLDHQIDLLILASNFDSPAEGGIIHSIKLGTQSKADSERLYSVGFELVILVVMILHTLYMAIIYIFNRKQTLLLFFILLMLFSTLGISLDDDKLLLIWLPINYFWFQKLRIISYTGTSLMLVFITAFWFVELKWRKFFLLYIIPAGIFMLFTLLSPFNPTNLDRLLFTIFISGTILGLPVPLFRYVIRTDSSAIFLLLAACSLTSSSIWGVLKGHNMAPLAFYPFDILFAFLGLGTYWFVRYFKSVRKTEELAHQLQEADKTKDQFLANTSHELRTPLHGMINIAESVLNSKQSMLTGEDRKELTLLTQVGRRMALLVNDLLDLVQLREQRIKLHPAAVSMQSLASGVMDMLHYLTAGKSVELRMEISDDFPKVFGDEKRLTQVLFNLVHNAIKFTQEGIIRIYATQDEEGTTAFIHVADTGPGIGESEQFRIFDAYAQGEQELSEIHGGIGLGLSISQMLVKLHGGALRLQSSPGIGSTFSFSLPISVERDTSSNARDYEMAGEQTRPFQSSLFLLPGTPKQEATLGTSEETAAASEFYQNGNSAETFSAKYRILAVDDDPVNLRILEKILSPDHYHITSVLSGSEALTKLNETKWDLVIADVMMPHMSGYELVRIIRQRFSLSELPVLLLTARNRPEDIYSGFTAGANDYVSKPVDALELKYRVKALSDLKRSIEEHLHMEAAYLQAQIEPHFLFNTLNSITALSSIDTDRMNRLIDAFSSYLRISFDFWNVEELVPLEYELELVRSYAYIQSERFEGRLNVSFSIDPAVDPLLKLPPLSLQPLVENALRHGVLARSSGGSVDIVITEHAEYTLFVVSDDGVGMEEFEVKELLASSPNSPGRGIGLRNTNRRLQKLFGHGLSISSAKGQGTRVSFSVPKRKEKDD</sequence>
<dbReference type="SMART" id="SM00387">
    <property type="entry name" value="HATPase_c"/>
    <property type="match status" value="2"/>
</dbReference>
<keyword evidence="9" id="KW-0902">Two-component regulatory system</keyword>
<feature type="region of interest" description="Disordered" evidence="12">
    <location>
        <begin position="1032"/>
        <end position="1052"/>
    </location>
</feature>
<dbReference type="PANTHER" id="PTHR43547">
    <property type="entry name" value="TWO-COMPONENT HISTIDINE KINASE"/>
    <property type="match status" value="1"/>
</dbReference>
<evidence type="ECO:0000313" key="17">
    <source>
        <dbReference type="Proteomes" id="UP000092573"/>
    </source>
</evidence>
<feature type="transmembrane region" description="Helical" evidence="13">
    <location>
        <begin position="383"/>
        <end position="405"/>
    </location>
</feature>
<dbReference type="GO" id="GO:0005524">
    <property type="term" value="F:ATP binding"/>
    <property type="evidence" value="ECO:0007669"/>
    <property type="project" value="UniProtKB-KW"/>
</dbReference>
<dbReference type="InterPro" id="IPR005467">
    <property type="entry name" value="His_kinase_dom"/>
</dbReference>
<dbReference type="PRINTS" id="PR00344">
    <property type="entry name" value="BCTRLSENSOR"/>
</dbReference>
<dbReference type="GO" id="GO:0016020">
    <property type="term" value="C:membrane"/>
    <property type="evidence" value="ECO:0007669"/>
    <property type="project" value="InterPro"/>
</dbReference>
<evidence type="ECO:0000259" key="14">
    <source>
        <dbReference type="PROSITE" id="PS50109"/>
    </source>
</evidence>
<keyword evidence="6" id="KW-0547">Nucleotide-binding</keyword>
<dbReference type="SMART" id="SM00448">
    <property type="entry name" value="REC"/>
    <property type="match status" value="1"/>
</dbReference>
<evidence type="ECO:0000256" key="1">
    <source>
        <dbReference type="ARBA" id="ARBA00000085"/>
    </source>
</evidence>
<dbReference type="Gene3D" id="3.40.50.2300">
    <property type="match status" value="1"/>
</dbReference>
<dbReference type="PROSITE" id="PS50110">
    <property type="entry name" value="RESPONSE_REGULATORY"/>
    <property type="match status" value="1"/>
</dbReference>
<keyword evidence="17" id="KW-1185">Reference proteome</keyword>
<dbReference type="Pfam" id="PF00072">
    <property type="entry name" value="Response_reg"/>
    <property type="match status" value="1"/>
</dbReference>
<keyword evidence="8" id="KW-0067">ATP-binding</keyword>
<dbReference type="Pfam" id="PF06580">
    <property type="entry name" value="His_kinase"/>
    <property type="match status" value="1"/>
</dbReference>
<dbReference type="KEGG" id="pyg:AWM70_21265"/>
<evidence type="ECO:0000259" key="15">
    <source>
        <dbReference type="PROSITE" id="PS50110"/>
    </source>
</evidence>
<dbReference type="InterPro" id="IPR008979">
    <property type="entry name" value="Galactose-bd-like_sf"/>
</dbReference>
<dbReference type="SUPFAM" id="SSF47384">
    <property type="entry name" value="Homodimeric domain of signal transducing histidine kinase"/>
    <property type="match status" value="1"/>
</dbReference>
<feature type="transmembrane region" description="Helical" evidence="13">
    <location>
        <begin position="274"/>
        <end position="295"/>
    </location>
</feature>
<dbReference type="Pfam" id="PF00512">
    <property type="entry name" value="HisKA"/>
    <property type="match status" value="1"/>
</dbReference>
<dbReference type="Gene3D" id="1.10.287.130">
    <property type="match status" value="1"/>
</dbReference>
<dbReference type="SUPFAM" id="SSF55874">
    <property type="entry name" value="ATPase domain of HSP90 chaperone/DNA topoisomerase II/histidine kinase"/>
    <property type="match status" value="2"/>
</dbReference>
<accession>A0A1B1N5V2</accession>
<dbReference type="Proteomes" id="UP000092573">
    <property type="component" value="Chromosome"/>
</dbReference>
<keyword evidence="13" id="KW-0472">Membrane</keyword>
<evidence type="ECO:0000256" key="7">
    <source>
        <dbReference type="ARBA" id="ARBA00022777"/>
    </source>
</evidence>
<dbReference type="Gene3D" id="3.30.565.10">
    <property type="entry name" value="Histidine kinase-like ATPase, C-terminal domain"/>
    <property type="match status" value="2"/>
</dbReference>
<evidence type="ECO:0000256" key="12">
    <source>
        <dbReference type="SAM" id="MobiDB-lite"/>
    </source>
</evidence>
<feature type="transmembrane region" description="Helical" evidence="13">
    <location>
        <begin position="302"/>
        <end position="319"/>
    </location>
</feature>
<dbReference type="InterPro" id="IPR001789">
    <property type="entry name" value="Sig_transdc_resp-reg_receiver"/>
</dbReference>
<dbReference type="InterPro" id="IPR003594">
    <property type="entry name" value="HATPase_dom"/>
</dbReference>
<dbReference type="Pfam" id="PF02518">
    <property type="entry name" value="HATPase_c"/>
    <property type="match status" value="2"/>
</dbReference>
<comment type="catalytic activity">
    <reaction evidence="1">
        <text>ATP + protein L-histidine = ADP + protein N-phospho-L-histidine.</text>
        <dbReference type="EC" id="2.7.13.3"/>
    </reaction>
</comment>
<evidence type="ECO:0000256" key="11">
    <source>
        <dbReference type="PROSITE-ProRule" id="PRU00169"/>
    </source>
</evidence>
<evidence type="ECO:0000256" key="2">
    <source>
        <dbReference type="ARBA" id="ARBA00006402"/>
    </source>
</evidence>
<dbReference type="STRING" id="1462996.AWM70_21265"/>
<dbReference type="InterPro" id="IPR010559">
    <property type="entry name" value="Sig_transdc_His_kin_internal"/>
</dbReference>
<feature type="transmembrane region" description="Helical" evidence="13">
    <location>
        <begin position="331"/>
        <end position="352"/>
    </location>
</feature>
<feature type="domain" description="Histidine kinase" evidence="14">
    <location>
        <begin position="875"/>
        <end position="1048"/>
    </location>
</feature>
<dbReference type="InterPro" id="IPR036890">
    <property type="entry name" value="HATPase_C_sf"/>
</dbReference>
<evidence type="ECO:0000256" key="8">
    <source>
        <dbReference type="ARBA" id="ARBA00022840"/>
    </source>
</evidence>
<dbReference type="EC" id="2.7.13.3" evidence="3"/>
<keyword evidence="13" id="KW-0812">Transmembrane</keyword>
<dbReference type="Gene3D" id="2.60.120.260">
    <property type="entry name" value="Galactose-binding domain-like"/>
    <property type="match status" value="1"/>
</dbReference>
<feature type="transmembrane region" description="Helical" evidence="13">
    <location>
        <begin position="237"/>
        <end position="254"/>
    </location>
</feature>
<evidence type="ECO:0000256" key="5">
    <source>
        <dbReference type="ARBA" id="ARBA00022679"/>
    </source>
</evidence>
<name>A0A1B1N5V2_9BACL</name>
<proteinExistence type="inferred from homology"/>
<keyword evidence="13" id="KW-1133">Transmembrane helix</keyword>
<feature type="modified residue" description="4-aspartylphosphate" evidence="11">
    <location>
        <position position="768"/>
    </location>
</feature>
<dbReference type="RefSeq" id="WP_068699797.1">
    <property type="nucleotide sequence ID" value="NZ_CP014167.1"/>
</dbReference>
<dbReference type="SMART" id="SM00388">
    <property type="entry name" value="HisKA"/>
    <property type="match status" value="1"/>
</dbReference>
<comment type="similarity">
    <text evidence="2">In the N-terminal section; belongs to the phytochrome family.</text>
</comment>
<dbReference type="CDD" id="cd16922">
    <property type="entry name" value="HATPase_EvgS-ArcB-TorS-like"/>
    <property type="match status" value="1"/>
</dbReference>
<evidence type="ECO:0000256" key="6">
    <source>
        <dbReference type="ARBA" id="ARBA00022741"/>
    </source>
</evidence>
<feature type="transmembrane region" description="Helical" evidence="13">
    <location>
        <begin position="205"/>
        <end position="230"/>
    </location>
</feature>
<dbReference type="EMBL" id="CP014167">
    <property type="protein sequence ID" value="ANS76799.1"/>
    <property type="molecule type" value="Genomic_DNA"/>
</dbReference>
<evidence type="ECO:0000256" key="10">
    <source>
        <dbReference type="ARBA" id="ARBA00074306"/>
    </source>
</evidence>
<feature type="domain" description="Response regulatory" evidence="15">
    <location>
        <begin position="719"/>
        <end position="835"/>
    </location>
</feature>
<evidence type="ECO:0000256" key="13">
    <source>
        <dbReference type="SAM" id="Phobius"/>
    </source>
</evidence>
<dbReference type="InterPro" id="IPR004358">
    <property type="entry name" value="Sig_transdc_His_kin-like_C"/>
</dbReference>
<keyword evidence="5" id="KW-0808">Transferase</keyword>
<dbReference type="InterPro" id="IPR036097">
    <property type="entry name" value="HisK_dim/P_sf"/>
</dbReference>
<dbReference type="CDD" id="cd00082">
    <property type="entry name" value="HisKA"/>
    <property type="match status" value="1"/>
</dbReference>
<dbReference type="InterPro" id="IPR011006">
    <property type="entry name" value="CheY-like_superfamily"/>
</dbReference>
<keyword evidence="4 11" id="KW-0597">Phosphoprotein</keyword>
<dbReference type="SUPFAM" id="SSF49785">
    <property type="entry name" value="Galactose-binding domain-like"/>
    <property type="match status" value="1"/>
</dbReference>
<evidence type="ECO:0000256" key="4">
    <source>
        <dbReference type="ARBA" id="ARBA00022553"/>
    </source>
</evidence>
<dbReference type="PANTHER" id="PTHR43547:SF2">
    <property type="entry name" value="HYBRID SIGNAL TRANSDUCTION HISTIDINE KINASE C"/>
    <property type="match status" value="1"/>
</dbReference>
<protein>
    <recommendedName>
        <fullName evidence="10">Circadian input-output histidine kinase CikA</fullName>
        <ecNumber evidence="3">2.7.13.3</ecNumber>
    </recommendedName>
</protein>
<dbReference type="OrthoDB" id="9809348at2"/>
<dbReference type="AlphaFoldDB" id="A0A1B1N5V2"/>
<feature type="domain" description="Histidine kinase" evidence="14">
    <location>
        <begin position="434"/>
        <end position="654"/>
    </location>
</feature>
<keyword evidence="7" id="KW-0418">Kinase</keyword>
<dbReference type="GO" id="GO:0000155">
    <property type="term" value="F:phosphorelay sensor kinase activity"/>
    <property type="evidence" value="ECO:0007669"/>
    <property type="project" value="InterPro"/>
</dbReference>
<reference evidence="16 17" key="1">
    <citation type="submission" date="2016-01" db="EMBL/GenBank/DDBJ databases">
        <title>Complete Genome Sequence of Paenibacillus yonginensis DCY84, a novel Plant Growth-Promoting Bacteria with Elicitation of Induced Systemic Resistance.</title>
        <authorList>
            <person name="Kim Y.J."/>
            <person name="Yang D.C."/>
            <person name="Sukweenadhi J."/>
        </authorList>
    </citation>
    <scope>NUCLEOTIDE SEQUENCE [LARGE SCALE GENOMIC DNA]</scope>
    <source>
        <strain evidence="16 17">DCY84</strain>
    </source>
</reference>
<gene>
    <name evidence="16" type="ORF">AWM70_21265</name>
</gene>